<evidence type="ECO:0000313" key="4">
    <source>
        <dbReference type="Proteomes" id="UP000076078"/>
    </source>
</evidence>
<protein>
    <submittedName>
        <fullName evidence="3">Uncharacterized protein</fullName>
    </submittedName>
</protein>
<name>A0A152A5X1_TIELA</name>
<feature type="coiled-coil region" evidence="1">
    <location>
        <begin position="513"/>
        <end position="540"/>
    </location>
</feature>
<organism evidence="3 4">
    <name type="scientific">Tieghemostelium lacteum</name>
    <name type="common">Slime mold</name>
    <name type="synonym">Dictyostelium lacteum</name>
    <dbReference type="NCBI Taxonomy" id="361077"/>
    <lineage>
        <taxon>Eukaryota</taxon>
        <taxon>Amoebozoa</taxon>
        <taxon>Evosea</taxon>
        <taxon>Eumycetozoa</taxon>
        <taxon>Dictyostelia</taxon>
        <taxon>Dictyosteliales</taxon>
        <taxon>Raperosteliaceae</taxon>
        <taxon>Tieghemostelium</taxon>
    </lineage>
</organism>
<dbReference type="FunCoup" id="A0A152A5X1">
    <property type="interactions" value="425"/>
</dbReference>
<dbReference type="AlphaFoldDB" id="A0A152A5X1"/>
<accession>A0A152A5X1</accession>
<reference evidence="3 4" key="1">
    <citation type="submission" date="2015-12" db="EMBL/GenBank/DDBJ databases">
        <title>Dictyostelia acquired genes for synthesis and detection of signals that induce cell-type specialization by lateral gene transfer from prokaryotes.</title>
        <authorList>
            <person name="Gloeckner G."/>
            <person name="Schaap P."/>
        </authorList>
    </citation>
    <scope>NUCLEOTIDE SEQUENCE [LARGE SCALE GENOMIC DNA]</scope>
    <source>
        <strain evidence="3 4">TK</strain>
    </source>
</reference>
<gene>
    <name evidence="3" type="ORF">DLAC_01620</name>
</gene>
<dbReference type="OrthoDB" id="21641at2759"/>
<sequence length="908" mass="104962">MSSFYVTHNSNLIRIVPEKIDQKQQQQQQQNDNKKLKLSNPTSQDGQQHMSILPNINIKLEFIKIKDKQFDKYDHYTKSCNSVGEYIDMAFEKGIGFNVYSHTIEFLGKKDKFIALINAGLVNDYSLNETLMYLLIQVETQSLNTEVNEYIFGYIIFDHSADSPTVITDYNFFQIVHRFTVNSKSKLSHHVLDGPCIVSHQTQTQLNEKLIFNINYLDFLESKWKSFQYLFTQIESKVLTITNSLSLESPQCYYYPTVYTFTKSPSLIFTKTLLNDRSLPIKDNIDGEDEDVYFTDWEIEDSPKSNKNSSTTFLNHFSEVDWELLDLKVIEETHHNTLQCNYLLVFSDRVQIYKNDEIQPIFNLKLSMKPMTVQLVNYSVNSNLVNTETDDKSDLYYKWSKGCLIIQYQREFDCIQVYSLSTGQLLNQQSKITEKWVHDFTNSGYNQLLVRHHQNPNATIQQPNNQGRRVVITLSLIPLTYVHIDTSLKIDENEDSLKKPKKEIEPVDLRHIYQSLEIRSKQAQLENQELEQQLKYKKSLLACASSTLSSCGYPKRYGQSSEGISHATNWDLKLKSIFNVENENGYIGKSTTSPPVEPTLTNADVHMNLENGHLNSTFAFQNGTKENIYILSVILQGIGFSVESQGRFTNGMENQDKGWFLPAGGSCRVYIESVLSNHQLLRNSSTAKMMGFFEWSFTGSSISYQNNNVYIGKFKRPIVLSEVITGSTIHHYNNSKEWNITRYPIQLEFQSSIGMDTAYLESFFNSIMFQSKMGSGVYKSRDGKTEFIFKSANSFSAGSVNLESILMIIDQIQQNGDQPMGIMLSLENSSWMLFLKNQLKNLMEKELKFISDQEYPIMNVQTSLSVKANKDVYEKFYQFYQKLFQLKMESEGHLHHLSILNQLFFENK</sequence>
<comment type="caution">
    <text evidence="3">The sequence shown here is derived from an EMBL/GenBank/DDBJ whole genome shotgun (WGS) entry which is preliminary data.</text>
</comment>
<dbReference type="Proteomes" id="UP000076078">
    <property type="component" value="Unassembled WGS sequence"/>
</dbReference>
<keyword evidence="1" id="KW-0175">Coiled coil</keyword>
<feature type="region of interest" description="Disordered" evidence="2">
    <location>
        <begin position="20"/>
        <end position="48"/>
    </location>
</feature>
<evidence type="ECO:0000313" key="3">
    <source>
        <dbReference type="EMBL" id="KYR01620.1"/>
    </source>
</evidence>
<dbReference type="InParanoid" id="A0A152A5X1"/>
<evidence type="ECO:0000256" key="1">
    <source>
        <dbReference type="SAM" id="Coils"/>
    </source>
</evidence>
<dbReference type="EMBL" id="LODT01000006">
    <property type="protein sequence ID" value="KYR01620.1"/>
    <property type="molecule type" value="Genomic_DNA"/>
</dbReference>
<feature type="compositionally biased region" description="Polar residues" evidence="2">
    <location>
        <begin position="39"/>
        <end position="48"/>
    </location>
</feature>
<evidence type="ECO:0000256" key="2">
    <source>
        <dbReference type="SAM" id="MobiDB-lite"/>
    </source>
</evidence>
<keyword evidence="4" id="KW-1185">Reference proteome</keyword>
<proteinExistence type="predicted"/>